<reference evidence="3" key="2">
    <citation type="journal article" date="2014" name="Mol. Biochem. Parasitol.">
        <title>Capturing the variant surface glycoprotein repertoire (the VSGnome) of Trypanosoma brucei Lister 427.</title>
        <authorList>
            <person name="Cross G.A."/>
            <person name="Kim H.S."/>
            <person name="Wickstead B."/>
        </authorList>
    </citation>
    <scope>NUCLEOTIDE SEQUENCE</scope>
    <source>
        <strain evidence="3">Lister 427</strain>
    </source>
</reference>
<sequence>MLQLQPRHWRSTLIVHALILLIAICVGGQSSSDPSKVSNFCTETWYVNKLITNLKERATTASNCAVEKNSQNAKLFQLAANRHANDKKGDGYAALAAMVEFENQKVAQQAVLFEQAHFDALHKLAHRAGAAALSIAISTTTKGQITGKGTVEANGGTTILAETDDKHCKVTQEVALATKLNCHEQKTNKVDATKEADKTATWDKILLRQRSELTKIAVDTRILVKGAGADIGGNPGALSNEPGCSDNSGHTTIAAAINAVVASVKSFAATFKATPINLPATGEGREAPQAPNDGGDEIELLVPDEELEKALKTAFKQPIPVATDISTLKTTQVLSNPAVQAFAKALAAKNKGKATASLSDEDDAAVVFGGKKVDIQTTHIKHLEYDEITISSEPEIKGTTKKLSENNFADAMGYFNSQNMKKHTANTAETKPEVGGEKANTADKAEEKKDEDNKGTAADCKATEEGKCVKEKCTCNKEKKGAKTRREMLLFPL</sequence>
<protein>
    <submittedName>
        <fullName evidence="3">Variant surface glycoprotein 1055</fullName>
    </submittedName>
</protein>
<feature type="chain" id="PRO_5004058083" evidence="2">
    <location>
        <begin position="29"/>
        <end position="493"/>
    </location>
</feature>
<evidence type="ECO:0000256" key="1">
    <source>
        <dbReference type="SAM" id="MobiDB-lite"/>
    </source>
</evidence>
<accession>M4SXH9</accession>
<feature type="compositionally biased region" description="Basic and acidic residues" evidence="1">
    <location>
        <begin position="430"/>
        <end position="454"/>
    </location>
</feature>
<dbReference type="AlphaFoldDB" id="M4SXH9"/>
<dbReference type="EMBL" id="KC612565">
    <property type="protein sequence ID" value="AGH59996.1"/>
    <property type="molecule type" value="Genomic_DNA"/>
</dbReference>
<dbReference type="VEuPathDB" id="TriTrypDB:Tb427_000143300"/>
<keyword evidence="2" id="KW-0732">Signal</keyword>
<evidence type="ECO:0000313" key="3">
    <source>
        <dbReference type="EMBL" id="AGH59996.1"/>
    </source>
</evidence>
<evidence type="ECO:0000256" key="2">
    <source>
        <dbReference type="SAM" id="SignalP"/>
    </source>
</evidence>
<feature type="signal peptide" evidence="2">
    <location>
        <begin position="1"/>
        <end position="28"/>
    </location>
</feature>
<feature type="region of interest" description="Disordered" evidence="1">
    <location>
        <begin position="423"/>
        <end position="465"/>
    </location>
</feature>
<organism evidence="3">
    <name type="scientific">Trypanosoma brucei</name>
    <dbReference type="NCBI Taxonomy" id="5691"/>
    <lineage>
        <taxon>Eukaryota</taxon>
        <taxon>Discoba</taxon>
        <taxon>Euglenozoa</taxon>
        <taxon>Kinetoplastea</taxon>
        <taxon>Metakinetoplastina</taxon>
        <taxon>Trypanosomatida</taxon>
        <taxon>Trypanosomatidae</taxon>
        <taxon>Trypanosoma</taxon>
    </lineage>
</organism>
<name>M4SXH9_9TRYP</name>
<proteinExistence type="predicted"/>
<reference evidence="3" key="1">
    <citation type="submission" date="2013-02" db="EMBL/GenBank/DDBJ databases">
        <authorList>
            <person name="Cross G.A.M."/>
            <person name="Kim H.-S."/>
            <person name="Wickstead B."/>
        </authorList>
    </citation>
    <scope>NUCLEOTIDE SEQUENCE</scope>
    <source>
        <strain evidence="3">Lister 427</strain>
    </source>
</reference>